<evidence type="ECO:0000313" key="7">
    <source>
        <dbReference type="EMBL" id="DBA01137.1"/>
    </source>
</evidence>
<dbReference type="SMART" id="SM00146">
    <property type="entry name" value="PI3Kc"/>
    <property type="match status" value="1"/>
</dbReference>
<gene>
    <name evidence="7" type="ORF">N0F65_001765</name>
</gene>
<evidence type="ECO:0000256" key="3">
    <source>
        <dbReference type="ARBA" id="ARBA00022679"/>
    </source>
</evidence>
<dbReference type="InterPro" id="IPR011009">
    <property type="entry name" value="Kinase-like_dom_sf"/>
</dbReference>
<keyword evidence="8" id="KW-1185">Reference proteome</keyword>
<feature type="compositionally biased region" description="Low complexity" evidence="5">
    <location>
        <begin position="588"/>
        <end position="598"/>
    </location>
</feature>
<feature type="region of interest" description="Disordered" evidence="5">
    <location>
        <begin position="419"/>
        <end position="475"/>
    </location>
</feature>
<dbReference type="InterPro" id="IPR015433">
    <property type="entry name" value="PI3/4_kinase"/>
</dbReference>
<feature type="compositionally biased region" description="Polar residues" evidence="5">
    <location>
        <begin position="54"/>
        <end position="71"/>
    </location>
</feature>
<dbReference type="GO" id="GO:0016020">
    <property type="term" value="C:membrane"/>
    <property type="evidence" value="ECO:0007669"/>
    <property type="project" value="TreeGrafter"/>
</dbReference>
<feature type="domain" description="PI3K/PI4K catalytic" evidence="6">
    <location>
        <begin position="681"/>
        <end position="962"/>
    </location>
</feature>
<dbReference type="PANTHER" id="PTHR10048">
    <property type="entry name" value="PHOSPHATIDYLINOSITOL KINASE"/>
    <property type="match status" value="1"/>
</dbReference>
<reference evidence="7" key="1">
    <citation type="submission" date="2022-11" db="EMBL/GenBank/DDBJ databases">
        <authorList>
            <person name="Morgan W.R."/>
            <person name="Tartar A."/>
        </authorList>
    </citation>
    <scope>NUCLEOTIDE SEQUENCE</scope>
    <source>
        <strain evidence="7">ARSEF 373</strain>
    </source>
</reference>
<dbReference type="CDD" id="cd05168">
    <property type="entry name" value="PI4Kc_III_beta"/>
    <property type="match status" value="1"/>
</dbReference>
<dbReference type="InterPro" id="IPR057754">
    <property type="entry name" value="PI4-kinase_beta/PIK1_cat"/>
</dbReference>
<dbReference type="AlphaFoldDB" id="A0AAV2Z6R5"/>
<dbReference type="GO" id="GO:0005737">
    <property type="term" value="C:cytoplasm"/>
    <property type="evidence" value="ECO:0007669"/>
    <property type="project" value="TreeGrafter"/>
</dbReference>
<protein>
    <recommendedName>
        <fullName evidence="2">1-phosphatidylinositol 4-kinase</fullName>
        <ecNumber evidence="2">2.7.1.67</ecNumber>
    </recommendedName>
</protein>
<dbReference type="EC" id="2.7.1.67" evidence="2"/>
<evidence type="ECO:0000313" key="8">
    <source>
        <dbReference type="Proteomes" id="UP001146120"/>
    </source>
</evidence>
<dbReference type="Proteomes" id="UP001146120">
    <property type="component" value="Unassembled WGS sequence"/>
</dbReference>
<proteinExistence type="predicted"/>
<evidence type="ECO:0000256" key="2">
    <source>
        <dbReference type="ARBA" id="ARBA00012169"/>
    </source>
</evidence>
<keyword evidence="4" id="KW-0418">Kinase</keyword>
<feature type="compositionally biased region" description="Low complexity" evidence="5">
    <location>
        <begin position="440"/>
        <end position="459"/>
    </location>
</feature>
<feature type="compositionally biased region" description="Basic and acidic residues" evidence="5">
    <location>
        <begin position="603"/>
        <end position="612"/>
    </location>
</feature>
<dbReference type="FunFam" id="1.10.1070.11:FF:000016">
    <property type="entry name" value="PIK1p Phosphatidylinositol 4-kinase"/>
    <property type="match status" value="1"/>
</dbReference>
<dbReference type="PANTHER" id="PTHR10048:SF22">
    <property type="entry name" value="PHOSPHATIDYLINOSITOL 4-KINASE BETA"/>
    <property type="match status" value="1"/>
</dbReference>
<dbReference type="PROSITE" id="PS50290">
    <property type="entry name" value="PI3_4_KINASE_3"/>
    <property type="match status" value="1"/>
</dbReference>
<dbReference type="GO" id="GO:0048015">
    <property type="term" value="P:phosphatidylinositol-mediated signaling"/>
    <property type="evidence" value="ECO:0007669"/>
    <property type="project" value="TreeGrafter"/>
</dbReference>
<dbReference type="EMBL" id="DAKRPA010000053">
    <property type="protein sequence ID" value="DBA01137.1"/>
    <property type="molecule type" value="Genomic_DNA"/>
</dbReference>
<comment type="catalytic activity">
    <reaction evidence="1">
        <text>a 1,2-diacyl-sn-glycero-3-phospho-(1D-myo-inositol) + ATP = a 1,2-diacyl-sn-glycero-3-phospho-(1D-myo-inositol 4-phosphate) + ADP + H(+)</text>
        <dbReference type="Rhea" id="RHEA:19877"/>
        <dbReference type="ChEBI" id="CHEBI:15378"/>
        <dbReference type="ChEBI" id="CHEBI:30616"/>
        <dbReference type="ChEBI" id="CHEBI:57880"/>
        <dbReference type="ChEBI" id="CHEBI:58178"/>
        <dbReference type="ChEBI" id="CHEBI:456216"/>
        <dbReference type="EC" id="2.7.1.67"/>
    </reaction>
</comment>
<feature type="region of interest" description="Disordered" evidence="5">
    <location>
        <begin position="584"/>
        <end position="631"/>
    </location>
</feature>
<dbReference type="GO" id="GO:0004430">
    <property type="term" value="F:1-phosphatidylinositol 4-kinase activity"/>
    <property type="evidence" value="ECO:0007669"/>
    <property type="project" value="UniProtKB-EC"/>
</dbReference>
<name>A0AAV2Z6R5_9STRA</name>
<reference evidence="7" key="2">
    <citation type="journal article" date="2023" name="Microbiol Resour">
        <title>Decontamination and Annotation of the Draft Genome Sequence of the Oomycete Lagenidium giganteum ARSEF 373.</title>
        <authorList>
            <person name="Morgan W.R."/>
            <person name="Tartar A."/>
        </authorList>
    </citation>
    <scope>NUCLEOTIDE SEQUENCE</scope>
    <source>
        <strain evidence="7">ARSEF 373</strain>
    </source>
</reference>
<evidence type="ECO:0000259" key="6">
    <source>
        <dbReference type="PROSITE" id="PS50290"/>
    </source>
</evidence>
<feature type="compositionally biased region" description="Basic residues" evidence="5">
    <location>
        <begin position="374"/>
        <end position="386"/>
    </location>
</feature>
<evidence type="ECO:0000256" key="1">
    <source>
        <dbReference type="ARBA" id="ARBA00001686"/>
    </source>
</evidence>
<feature type="region of interest" description="Disordered" evidence="5">
    <location>
        <begin position="36"/>
        <end position="74"/>
    </location>
</feature>
<accession>A0AAV2Z6R5</accession>
<sequence>MYAVMHQLSRISFARIGGKVKAPTMWRMRKQALELKEDARMSGDDGGGPMARTLSDQPVNEPSPVSTTATEPVNAENDDDEAAMKQEQFRSFWQLKLHHMLQKLADRAARPTKKNRAARGPHPEEDIFLVLLRLFAHVDVIGELYERCLVDASELEFYVPQLCTFVAHGCWEHQDRLQGFLVAHSAQSLLFAHRLTWFFRAYCDGLAFPHGSSTQPEAEEPSSRLLDAIATCAAPLAMLMDSGLTPEEISMDKSGTLSERRTHMLGAPADVPEQQQLYQRTLGFIDALTTLADDLIPKPLIDRNPSLREGLRTIEAQFLPSNVIYLPVGNRCHRVKAIHVDECFAFSTKERVPYLLCVEVIEYATPHQAASTPPRKRRRKKARRKQLNPSKAKTEDTSTEKRIWGFRFGKQYSTLSDSSTTREFEITNSTSDCSDIEQQRSSSGSTSTRSSSGSPSRKSQWQFSGPPDMSSFRGSVQSSFRSLASLIDRPSTEEQHAIDNADPNVVALTPTGAETYTPEFCDLHQALPAIDESTSVMGQWGSAKGKKRSKPQTEDTDEATSVTTRASVAFDKFYASWFAKKQRDSDSSDSSLGVNSSDAATPEAKESEKDNQIENQTEAEEHQRSVRKGKRAPCASLDFEDSEAWKVNFELEDELTDRDSAGDINDKRVRLESEDAVEAEDEQPIIVFKEHWSEKEARIRRTSPYASHPGWRLIPVIVKSNDDLRQEQFAAQLIAQCDRIFKQYSLPLKLRPYNVIATSAHCGLIEAVPDTVSLDSLKKNDPEYTTLLDFYQRFHGDKDTPDFTRARRNFVESLAAYSIVCYVFQIKDRHNGNILVDADGHIVHIDFGFLLTNSPGSNLNFERAPFKLTEEFVELMGGARSASFRYFRSLCIRAYLALRQEMEKIVLLIQMMFAGNDGLPCFAAGRRAVMEGLCDRLKPGARTSECQEFVNNLIDQSINNWTTRWYDKYQRACLGIM</sequence>
<evidence type="ECO:0000256" key="5">
    <source>
        <dbReference type="SAM" id="MobiDB-lite"/>
    </source>
</evidence>
<comment type="caution">
    <text evidence="7">The sequence shown here is derived from an EMBL/GenBank/DDBJ whole genome shotgun (WGS) entry which is preliminary data.</text>
</comment>
<dbReference type="Gene3D" id="3.30.1010.10">
    <property type="entry name" value="Phosphatidylinositol 3-kinase Catalytic Subunit, Chain A, domain 4"/>
    <property type="match status" value="1"/>
</dbReference>
<keyword evidence="3" id="KW-0808">Transferase</keyword>
<dbReference type="InterPro" id="IPR036940">
    <property type="entry name" value="PI3/4_kinase_cat_sf"/>
</dbReference>
<evidence type="ECO:0000256" key="4">
    <source>
        <dbReference type="ARBA" id="ARBA00022777"/>
    </source>
</evidence>
<feature type="region of interest" description="Disordered" evidence="5">
    <location>
        <begin position="535"/>
        <end position="562"/>
    </location>
</feature>
<dbReference type="GO" id="GO:0046854">
    <property type="term" value="P:phosphatidylinositol phosphate biosynthetic process"/>
    <property type="evidence" value="ECO:0007669"/>
    <property type="project" value="InterPro"/>
</dbReference>
<dbReference type="PROSITE" id="PS00915">
    <property type="entry name" value="PI3_4_KINASE_1"/>
    <property type="match status" value="1"/>
</dbReference>
<organism evidence="7 8">
    <name type="scientific">Lagenidium giganteum</name>
    <dbReference type="NCBI Taxonomy" id="4803"/>
    <lineage>
        <taxon>Eukaryota</taxon>
        <taxon>Sar</taxon>
        <taxon>Stramenopiles</taxon>
        <taxon>Oomycota</taxon>
        <taxon>Peronosporomycetes</taxon>
        <taxon>Pythiales</taxon>
        <taxon>Pythiaceae</taxon>
    </lineage>
</organism>
<dbReference type="InterPro" id="IPR018936">
    <property type="entry name" value="PI3/4_kinase_CS"/>
</dbReference>
<feature type="region of interest" description="Disordered" evidence="5">
    <location>
        <begin position="367"/>
        <end position="399"/>
    </location>
</feature>
<dbReference type="SUPFAM" id="SSF56112">
    <property type="entry name" value="Protein kinase-like (PK-like)"/>
    <property type="match status" value="1"/>
</dbReference>
<dbReference type="Pfam" id="PF00454">
    <property type="entry name" value="PI3_PI4_kinase"/>
    <property type="match status" value="1"/>
</dbReference>
<dbReference type="Gene3D" id="1.10.1070.11">
    <property type="entry name" value="Phosphatidylinositol 3-/4-kinase, catalytic domain"/>
    <property type="match status" value="1"/>
</dbReference>
<dbReference type="InterPro" id="IPR000403">
    <property type="entry name" value="PI3/4_kinase_cat_dom"/>
</dbReference>